<feature type="compositionally biased region" description="Polar residues" evidence="5">
    <location>
        <begin position="273"/>
        <end position="288"/>
    </location>
</feature>
<dbReference type="InterPro" id="IPR007527">
    <property type="entry name" value="Znf_SWIM"/>
</dbReference>
<dbReference type="InterPro" id="IPR006564">
    <property type="entry name" value="Znf_PMZ"/>
</dbReference>
<evidence type="ECO:0000313" key="7">
    <source>
        <dbReference type="EMBL" id="KAF6154316.1"/>
    </source>
</evidence>
<accession>A0A7J7MHE7</accession>
<sequence>MKIRDKPLDKEIERLNLMLMKLQNERRIKARAWDQRGLVPRALMHIKKLKTHYGEYDFEGEDDDGFVSIGTNGGRWKLNLLTHTCECNEWQLSGLPCIHAASVIIPMRLEWEGVLRNRSKMGFDAPPQTVRSTYSPKIGGSPRGSRPKPQAKFVPCNPHMNDVSQVTESQTRGSQNRGRASSNGSGRGNGIIQEGETLDVCTGRGRGSSRSNGRGNDIVQEDEALGVRTGRGRGSGSDKGRGNGRLNALTPSQARFVENWLTTHPNNARKRTSTQPLTQASQTASATVNPTPPNPTRTKENPYKKVFNPYRQPWKH</sequence>
<feature type="compositionally biased region" description="Low complexity" evidence="5">
    <location>
        <begin position="172"/>
        <end position="184"/>
    </location>
</feature>
<evidence type="ECO:0000313" key="8">
    <source>
        <dbReference type="Proteomes" id="UP000541444"/>
    </source>
</evidence>
<dbReference type="PANTHER" id="PTHR31973:SF187">
    <property type="entry name" value="MUTATOR TRANSPOSASE MUDRA PROTEIN"/>
    <property type="match status" value="1"/>
</dbReference>
<keyword evidence="1" id="KW-0479">Metal-binding</keyword>
<evidence type="ECO:0000256" key="3">
    <source>
        <dbReference type="ARBA" id="ARBA00022833"/>
    </source>
</evidence>
<feature type="region of interest" description="Disordered" evidence="5">
    <location>
        <begin position="264"/>
        <end position="316"/>
    </location>
</feature>
<gene>
    <name evidence="7" type="ORF">GIB67_026772</name>
</gene>
<evidence type="ECO:0000256" key="5">
    <source>
        <dbReference type="SAM" id="MobiDB-lite"/>
    </source>
</evidence>
<dbReference type="Pfam" id="PF04434">
    <property type="entry name" value="SWIM"/>
    <property type="match status" value="1"/>
</dbReference>
<feature type="domain" description="SWIM-type" evidence="6">
    <location>
        <begin position="76"/>
        <end position="108"/>
    </location>
</feature>
<dbReference type="AlphaFoldDB" id="A0A7J7MHE7"/>
<evidence type="ECO:0000256" key="4">
    <source>
        <dbReference type="PROSITE-ProRule" id="PRU00325"/>
    </source>
</evidence>
<evidence type="ECO:0000256" key="1">
    <source>
        <dbReference type="ARBA" id="ARBA00022723"/>
    </source>
</evidence>
<protein>
    <recommendedName>
        <fullName evidence="6">SWIM-type domain-containing protein</fullName>
    </recommendedName>
</protein>
<dbReference type="Proteomes" id="UP000541444">
    <property type="component" value="Unassembled WGS sequence"/>
</dbReference>
<evidence type="ECO:0000259" key="6">
    <source>
        <dbReference type="PROSITE" id="PS50966"/>
    </source>
</evidence>
<dbReference type="GO" id="GO:0008270">
    <property type="term" value="F:zinc ion binding"/>
    <property type="evidence" value="ECO:0007669"/>
    <property type="project" value="UniProtKB-KW"/>
</dbReference>
<dbReference type="PANTHER" id="PTHR31973">
    <property type="entry name" value="POLYPROTEIN, PUTATIVE-RELATED"/>
    <property type="match status" value="1"/>
</dbReference>
<dbReference type="EMBL" id="JACGCM010001501">
    <property type="protein sequence ID" value="KAF6154316.1"/>
    <property type="molecule type" value="Genomic_DNA"/>
</dbReference>
<keyword evidence="8" id="KW-1185">Reference proteome</keyword>
<dbReference type="SMART" id="SM00575">
    <property type="entry name" value="ZnF_PMZ"/>
    <property type="match status" value="1"/>
</dbReference>
<reference evidence="7 8" key="1">
    <citation type="journal article" date="2020" name="IScience">
        <title>Genome Sequencing of the Endangered Kingdonia uniflora (Circaeasteraceae, Ranunculales) Reveals Potential Mechanisms of Evolutionary Specialization.</title>
        <authorList>
            <person name="Sun Y."/>
            <person name="Deng T."/>
            <person name="Zhang A."/>
            <person name="Moore M.J."/>
            <person name="Landis J.B."/>
            <person name="Lin N."/>
            <person name="Zhang H."/>
            <person name="Zhang X."/>
            <person name="Huang J."/>
            <person name="Zhang X."/>
            <person name="Sun H."/>
            <person name="Wang H."/>
        </authorList>
    </citation>
    <scope>NUCLEOTIDE SEQUENCE [LARGE SCALE GENOMIC DNA]</scope>
    <source>
        <strain evidence="7">TB1705</strain>
        <tissue evidence="7">Leaf</tissue>
    </source>
</reference>
<evidence type="ECO:0000256" key="2">
    <source>
        <dbReference type="ARBA" id="ARBA00022771"/>
    </source>
</evidence>
<feature type="region of interest" description="Disordered" evidence="5">
    <location>
        <begin position="120"/>
        <end position="248"/>
    </location>
</feature>
<feature type="compositionally biased region" description="Polar residues" evidence="5">
    <location>
        <begin position="162"/>
        <end position="171"/>
    </location>
</feature>
<keyword evidence="2 4" id="KW-0863">Zinc-finger</keyword>
<proteinExistence type="predicted"/>
<name>A0A7J7MHE7_9MAGN</name>
<dbReference type="PROSITE" id="PS50966">
    <property type="entry name" value="ZF_SWIM"/>
    <property type="match status" value="1"/>
</dbReference>
<organism evidence="7 8">
    <name type="scientific">Kingdonia uniflora</name>
    <dbReference type="NCBI Taxonomy" id="39325"/>
    <lineage>
        <taxon>Eukaryota</taxon>
        <taxon>Viridiplantae</taxon>
        <taxon>Streptophyta</taxon>
        <taxon>Embryophyta</taxon>
        <taxon>Tracheophyta</taxon>
        <taxon>Spermatophyta</taxon>
        <taxon>Magnoliopsida</taxon>
        <taxon>Ranunculales</taxon>
        <taxon>Circaeasteraceae</taxon>
        <taxon>Kingdonia</taxon>
    </lineage>
</organism>
<dbReference type="OrthoDB" id="687700at2759"/>
<comment type="caution">
    <text evidence="7">The sequence shown here is derived from an EMBL/GenBank/DDBJ whole genome shotgun (WGS) entry which is preliminary data.</text>
</comment>
<keyword evidence="3" id="KW-0862">Zinc</keyword>